<comment type="caution">
    <text evidence="3">The sequence shown here is derived from an EMBL/GenBank/DDBJ whole genome shotgun (WGS) entry which is preliminary data.</text>
</comment>
<feature type="compositionally biased region" description="Low complexity" evidence="1">
    <location>
        <begin position="780"/>
        <end position="797"/>
    </location>
</feature>
<dbReference type="PANTHER" id="PTHR24006">
    <property type="entry name" value="UBIQUITIN CARBOXYL-TERMINAL HYDROLASE"/>
    <property type="match status" value="1"/>
</dbReference>
<dbReference type="Proteomes" id="UP000019478">
    <property type="component" value="Unassembled WGS sequence"/>
</dbReference>
<feature type="region of interest" description="Disordered" evidence="1">
    <location>
        <begin position="834"/>
        <end position="858"/>
    </location>
</feature>
<feature type="region of interest" description="Disordered" evidence="1">
    <location>
        <begin position="594"/>
        <end position="817"/>
    </location>
</feature>
<feature type="region of interest" description="Disordered" evidence="1">
    <location>
        <begin position="932"/>
        <end position="969"/>
    </location>
</feature>
<feature type="compositionally biased region" description="Low complexity" evidence="1">
    <location>
        <begin position="691"/>
        <end position="772"/>
    </location>
</feature>
<feature type="compositionally biased region" description="Basic residues" evidence="1">
    <location>
        <begin position="624"/>
        <end position="637"/>
    </location>
</feature>
<feature type="compositionally biased region" description="Polar residues" evidence="1">
    <location>
        <begin position="10"/>
        <end position="35"/>
    </location>
</feature>
<evidence type="ECO:0000256" key="1">
    <source>
        <dbReference type="SAM" id="MobiDB-lite"/>
    </source>
</evidence>
<dbReference type="InterPro" id="IPR038765">
    <property type="entry name" value="Papain-like_cys_pep_sf"/>
</dbReference>
<dbReference type="STRING" id="1182542.W9Y2Z3"/>
<dbReference type="GO" id="GO:0016579">
    <property type="term" value="P:protein deubiquitination"/>
    <property type="evidence" value="ECO:0007669"/>
    <property type="project" value="InterPro"/>
</dbReference>
<feature type="compositionally biased region" description="Low complexity" evidence="1">
    <location>
        <begin position="669"/>
        <end position="683"/>
    </location>
</feature>
<feature type="region of interest" description="Disordered" evidence="1">
    <location>
        <begin position="868"/>
        <end position="887"/>
    </location>
</feature>
<dbReference type="RefSeq" id="XP_007732122.1">
    <property type="nucleotide sequence ID" value="XM_007733932.1"/>
</dbReference>
<dbReference type="SUPFAM" id="SSF54001">
    <property type="entry name" value="Cysteine proteinases"/>
    <property type="match status" value="1"/>
</dbReference>
<evidence type="ECO:0000259" key="2">
    <source>
        <dbReference type="PROSITE" id="PS50235"/>
    </source>
</evidence>
<gene>
    <name evidence="3" type="ORF">A1O3_03797</name>
</gene>
<dbReference type="HOGENOM" id="CLU_305869_0_0_1"/>
<dbReference type="Pfam" id="PF00443">
    <property type="entry name" value="UCH"/>
    <property type="match status" value="1"/>
</dbReference>
<feature type="compositionally biased region" description="Polar residues" evidence="1">
    <location>
        <begin position="290"/>
        <end position="302"/>
    </location>
</feature>
<proteinExistence type="predicted"/>
<keyword evidence="4" id="KW-1185">Reference proteome</keyword>
<dbReference type="GO" id="GO:0004843">
    <property type="term" value="F:cysteine-type deubiquitinase activity"/>
    <property type="evidence" value="ECO:0007669"/>
    <property type="project" value="InterPro"/>
</dbReference>
<dbReference type="PROSITE" id="PS00973">
    <property type="entry name" value="USP_2"/>
    <property type="match status" value="1"/>
</dbReference>
<sequence>MVSPRAAANNGANQPSNPTAPTTTAREISPATSTGPDFDLPAQIPDEATTAARNSMRRTLAPRGFTNPGDWVCYRNAVVVMLLSSKRILNWIQVRYIPRLIAAGVRIETQVEAKTVVDEDSDEEAAENAEGIPYTDVWCELSKLADVYWTDPETNALNNALKAFWNHFESKIKGRDTEWSAGSQQDATEFLGWLTDIAEDELGELCATLQQAGLLDEDQAKDLKSTTIDEMTSVSQTVRIRCNMCGILEGLPTMTRIATLNKMTVWPLAIGKLSASDNAEAKSPSPRAGRSSTRSTPTAQNTAPVALESLIYKDARGEQEGWLCELCRPYIIDQTHQNRLDATGDDAQAKAHAEQQNQAELDGLASHRTPVRRQICQLPEVLILSLTRFRHNPSRHRGEAYDKDTTKVKLGETLNLGPFLEHRGTAQPKGPTKYRLKAIVNHLGTRSVGHYTNQVFIDGRSFTINDTDVKPTSLKSTVNRQDKGWTPYVLLYEKIVDQKDWEERMWAQVGNDDDDDDDDDELVVDDGSFFEITTAENPAPGQMSMMISARVQGLKVEFPRFVLDDKLPTNTNTEDTTIALSKLDDGATVYIRREPAETSDSHTSVGAGAGADATTTGTGSNGGRRSRSGRGSSKSKSKTPPSNPIGGKRKRAPVDDTTTAAGDNEGRSPRPARGPSKSKSKSPGDGDDGDAPPAKQQRTVKTAATKKAAPKTAATKTAATKTAATKAAATKIAATKKAATKTAATKTAATKTAATKAAAAKTAATKTAARKQAAPRRRGAVSGRAGRGATRGSSKARTSSTSPFVYGGLQQRQRQARHADNAFDALLQRFVENEAARGPTTETARTPKSHAHNAKRSVTWAAQNDFASPLEWDSHTEEGSNYDDDEDLDEDLHLHAHAQTAPSEHRTREGVRVLEYRSLPAYVDSLMQMRMNSAGEEDETEDDITMDEETESETEADFDEVYLDAGFDE</sequence>
<dbReference type="AlphaFoldDB" id="W9Y2Z3"/>
<dbReference type="GO" id="GO:0005634">
    <property type="term" value="C:nucleus"/>
    <property type="evidence" value="ECO:0007669"/>
    <property type="project" value="TreeGrafter"/>
</dbReference>
<feature type="region of interest" description="Disordered" evidence="1">
    <location>
        <begin position="276"/>
        <end position="302"/>
    </location>
</feature>
<dbReference type="GeneID" id="19167922"/>
<dbReference type="eggNOG" id="KOG1865">
    <property type="taxonomic scope" value="Eukaryota"/>
</dbReference>
<dbReference type="InterPro" id="IPR028889">
    <property type="entry name" value="USP"/>
</dbReference>
<reference evidence="3 4" key="1">
    <citation type="submission" date="2013-03" db="EMBL/GenBank/DDBJ databases">
        <title>The Genome Sequence of Capronia epimyces CBS 606.96.</title>
        <authorList>
            <consortium name="The Broad Institute Genomics Platform"/>
            <person name="Cuomo C."/>
            <person name="de Hoog S."/>
            <person name="Gorbushina A."/>
            <person name="Walker B."/>
            <person name="Young S.K."/>
            <person name="Zeng Q."/>
            <person name="Gargeya S."/>
            <person name="Fitzgerald M."/>
            <person name="Haas B."/>
            <person name="Abouelleil A."/>
            <person name="Allen A.W."/>
            <person name="Alvarado L."/>
            <person name="Arachchi H.M."/>
            <person name="Berlin A.M."/>
            <person name="Chapman S.B."/>
            <person name="Gainer-Dewar J."/>
            <person name="Goldberg J."/>
            <person name="Griggs A."/>
            <person name="Gujja S."/>
            <person name="Hansen M."/>
            <person name="Howarth C."/>
            <person name="Imamovic A."/>
            <person name="Ireland A."/>
            <person name="Larimer J."/>
            <person name="McCowan C."/>
            <person name="Murphy C."/>
            <person name="Pearson M."/>
            <person name="Poon T.W."/>
            <person name="Priest M."/>
            <person name="Roberts A."/>
            <person name="Saif S."/>
            <person name="Shea T."/>
            <person name="Sisk P."/>
            <person name="Sykes S."/>
            <person name="Wortman J."/>
            <person name="Nusbaum C."/>
            <person name="Birren B."/>
        </authorList>
    </citation>
    <scope>NUCLEOTIDE SEQUENCE [LARGE SCALE GENOMIC DNA]</scope>
    <source>
        <strain evidence="3 4">CBS 606.96</strain>
    </source>
</reference>
<feature type="region of interest" description="Disordered" evidence="1">
    <location>
        <begin position="1"/>
        <end position="43"/>
    </location>
</feature>
<name>W9Y2Z3_9EURO</name>
<feature type="domain" description="USP" evidence="2">
    <location>
        <begin position="63"/>
        <end position="495"/>
    </location>
</feature>
<dbReference type="CDD" id="cd02257">
    <property type="entry name" value="Peptidase_C19"/>
    <property type="match status" value="1"/>
</dbReference>
<protein>
    <recommendedName>
        <fullName evidence="2">USP domain-containing protein</fullName>
    </recommendedName>
</protein>
<feature type="compositionally biased region" description="Acidic residues" evidence="1">
    <location>
        <begin position="935"/>
        <end position="969"/>
    </location>
</feature>
<dbReference type="InterPro" id="IPR018200">
    <property type="entry name" value="USP_CS"/>
</dbReference>
<dbReference type="GO" id="GO:0005829">
    <property type="term" value="C:cytosol"/>
    <property type="evidence" value="ECO:0007669"/>
    <property type="project" value="TreeGrafter"/>
</dbReference>
<feature type="compositionally biased region" description="Low complexity" evidence="1">
    <location>
        <begin position="603"/>
        <end position="618"/>
    </location>
</feature>
<dbReference type="InterPro" id="IPR001394">
    <property type="entry name" value="Peptidase_C19_UCH"/>
</dbReference>
<dbReference type="InterPro" id="IPR050164">
    <property type="entry name" value="Peptidase_C19"/>
</dbReference>
<accession>W9Y2Z3</accession>
<dbReference type="OrthoDB" id="289038at2759"/>
<evidence type="ECO:0000313" key="3">
    <source>
        <dbReference type="EMBL" id="EXJ86843.1"/>
    </source>
</evidence>
<dbReference type="PROSITE" id="PS50235">
    <property type="entry name" value="USP_3"/>
    <property type="match status" value="1"/>
</dbReference>
<organism evidence="3 4">
    <name type="scientific">Capronia epimyces CBS 606.96</name>
    <dbReference type="NCBI Taxonomy" id="1182542"/>
    <lineage>
        <taxon>Eukaryota</taxon>
        <taxon>Fungi</taxon>
        <taxon>Dikarya</taxon>
        <taxon>Ascomycota</taxon>
        <taxon>Pezizomycotina</taxon>
        <taxon>Eurotiomycetes</taxon>
        <taxon>Chaetothyriomycetidae</taxon>
        <taxon>Chaetothyriales</taxon>
        <taxon>Herpotrichiellaceae</taxon>
        <taxon>Capronia</taxon>
    </lineage>
</organism>
<dbReference type="Gene3D" id="3.90.70.10">
    <property type="entry name" value="Cysteine proteinases"/>
    <property type="match status" value="1"/>
</dbReference>
<evidence type="ECO:0000313" key="4">
    <source>
        <dbReference type="Proteomes" id="UP000019478"/>
    </source>
</evidence>
<dbReference type="EMBL" id="AMGY01000003">
    <property type="protein sequence ID" value="EXJ86843.1"/>
    <property type="molecule type" value="Genomic_DNA"/>
</dbReference>